<gene>
    <name evidence="1" type="ORF">DRW42_04530</name>
</gene>
<accession>A0A366LA06</accession>
<organism evidence="1 2">
    <name type="scientific">Pedobacter miscanthi</name>
    <dbReference type="NCBI Taxonomy" id="2259170"/>
    <lineage>
        <taxon>Bacteria</taxon>
        <taxon>Pseudomonadati</taxon>
        <taxon>Bacteroidota</taxon>
        <taxon>Sphingobacteriia</taxon>
        <taxon>Sphingobacteriales</taxon>
        <taxon>Sphingobacteriaceae</taxon>
        <taxon>Pedobacter</taxon>
    </lineage>
</organism>
<dbReference type="AlphaFoldDB" id="A0A366LA06"/>
<dbReference type="OrthoDB" id="738387at2"/>
<evidence type="ECO:0000313" key="1">
    <source>
        <dbReference type="EMBL" id="RBQ10299.1"/>
    </source>
</evidence>
<name>A0A366LA06_9SPHI</name>
<dbReference type="EMBL" id="QNQU01000003">
    <property type="protein sequence ID" value="RBQ10299.1"/>
    <property type="molecule type" value="Genomic_DNA"/>
</dbReference>
<reference evidence="1 2" key="1">
    <citation type="submission" date="2018-07" db="EMBL/GenBank/DDBJ databases">
        <title>A draft genome of a endophytic bacteria, a new species of Pedobacter.</title>
        <authorList>
            <person name="Zhang Z.D."/>
            <person name="Chen Z.J."/>
        </authorList>
    </citation>
    <scope>NUCLEOTIDE SEQUENCE [LARGE SCALE GENOMIC DNA]</scope>
    <source>
        <strain evidence="1 2">RS10</strain>
    </source>
</reference>
<dbReference type="Proteomes" id="UP000252081">
    <property type="component" value="Unassembled WGS sequence"/>
</dbReference>
<proteinExistence type="predicted"/>
<sequence length="395" mass="45656">MGIINNLNLKNTSLLYFALLCLFASSCKRIVKTDGEETAESDNIEAVSDAQLQKVMAMKLPLKTVTIDKIYNLTIPQSANFEVSKVEPNDETKIGKIGNVDLTKLAEPYLYVTLNNTFTRHDELYNEYIVIFKENDTKKVSIKEIKESYGEINFVYFEDDNSLVFDQGDSFCTIHFDYDEANKSYIFYKSEMSWSKKYPKKQKVDLCLHLLKQAKNLTNHSYTNIPFKSWDDYVKNIPVIETELVNGVFKKLEKELKIFLGEDEKVSPRTPGNYTFVSLYRATKPKEQNFYKFVDAVKTNQVSQISGYDFGSEIYSINREADYQVKQQEGSYLIDFSSKRYSGEIFKSGVTVICPINYKNKSFFIQTADEVPASDTDIYVKMFSYFSKNYTLDIK</sequence>
<protein>
    <submittedName>
        <fullName evidence="1">Uncharacterized protein</fullName>
    </submittedName>
</protein>
<keyword evidence="2" id="KW-1185">Reference proteome</keyword>
<dbReference type="RefSeq" id="WP_113947641.1">
    <property type="nucleotide sequence ID" value="NZ_QNQU01000003.1"/>
</dbReference>
<comment type="caution">
    <text evidence="1">The sequence shown here is derived from an EMBL/GenBank/DDBJ whole genome shotgun (WGS) entry which is preliminary data.</text>
</comment>
<evidence type="ECO:0000313" key="2">
    <source>
        <dbReference type="Proteomes" id="UP000252081"/>
    </source>
</evidence>